<protein>
    <submittedName>
        <fullName evidence="1">Uncharacterized protein</fullName>
    </submittedName>
</protein>
<proteinExistence type="predicted"/>
<name>A0A0C5UYF2_9GAMM</name>
<dbReference type="OrthoDB" id="7452124at2"/>
<dbReference type="HOGENOM" id="CLU_102067_0_0_6"/>
<reference evidence="1 2" key="1">
    <citation type="submission" date="2014-01" db="EMBL/GenBank/DDBJ databases">
        <title>Full genme sequencing of cellulolytic bacterium Gynuella sunshinyii YC6258T gen. nov., sp. nov.</title>
        <authorList>
            <person name="Khan H."/>
            <person name="Chung E.J."/>
            <person name="Chung Y.R."/>
        </authorList>
    </citation>
    <scope>NUCLEOTIDE SEQUENCE [LARGE SCALE GENOMIC DNA]</scope>
    <source>
        <strain evidence="1 2">YC6258</strain>
    </source>
</reference>
<gene>
    <name evidence="1" type="ORF">YC6258_00248</name>
</gene>
<evidence type="ECO:0000313" key="1">
    <source>
        <dbReference type="EMBL" id="AJQ92300.1"/>
    </source>
</evidence>
<dbReference type="EMBL" id="CP007142">
    <property type="protein sequence ID" value="AJQ92300.1"/>
    <property type="molecule type" value="Genomic_DNA"/>
</dbReference>
<dbReference type="KEGG" id="gsn:YC6258_00248"/>
<sequence>MRIPTLYFPSGLSVRRAKRMAKQLAQTEFIPLSKALDVIAHQEVRLPWHKAQSLLVDQSPSKKWMSRSDIKAILNAFPHLNYWGPDKKWHEFRSGQITRDEMEQDFHENRARLLQATDECNRACLYLEFMHSRKTINWTRSSYSLKHSVENVIRYVDSSINPYVANGCFICAAIFKGFEVEQHATEELKAFLNFSSRSPIIQLDRSFAIRPKSIKEREQVEAISKQVQLVFEQMVS</sequence>
<dbReference type="AlphaFoldDB" id="A0A0C5UYF2"/>
<organism evidence="1 2">
    <name type="scientific">Gynuella sunshinyii YC6258</name>
    <dbReference type="NCBI Taxonomy" id="1445510"/>
    <lineage>
        <taxon>Bacteria</taxon>
        <taxon>Pseudomonadati</taxon>
        <taxon>Pseudomonadota</taxon>
        <taxon>Gammaproteobacteria</taxon>
        <taxon>Oceanospirillales</taxon>
        <taxon>Saccharospirillaceae</taxon>
        <taxon>Gynuella</taxon>
    </lineage>
</organism>
<dbReference type="RefSeq" id="WP_052829974.1">
    <property type="nucleotide sequence ID" value="NZ_CP007142.1"/>
</dbReference>
<accession>A0A0C5UYF2</accession>
<evidence type="ECO:0000313" key="2">
    <source>
        <dbReference type="Proteomes" id="UP000032266"/>
    </source>
</evidence>
<dbReference type="Proteomes" id="UP000032266">
    <property type="component" value="Chromosome"/>
</dbReference>
<keyword evidence="2" id="KW-1185">Reference proteome</keyword>